<organism evidence="1 2">
    <name type="scientific">Emticicia aquatilis</name>
    <dbReference type="NCBI Taxonomy" id="1537369"/>
    <lineage>
        <taxon>Bacteria</taxon>
        <taxon>Pseudomonadati</taxon>
        <taxon>Bacteroidota</taxon>
        <taxon>Cytophagia</taxon>
        <taxon>Cytophagales</taxon>
        <taxon>Leadbetterellaceae</taxon>
        <taxon>Emticicia</taxon>
    </lineage>
</organism>
<keyword evidence="2" id="KW-1185">Reference proteome</keyword>
<accession>A0A916YUA5</accession>
<comment type="caution">
    <text evidence="1">The sequence shown here is derived from an EMBL/GenBank/DDBJ whole genome shotgun (WGS) entry which is preliminary data.</text>
</comment>
<name>A0A916YUA5_9BACT</name>
<dbReference type="AlphaFoldDB" id="A0A916YUA5"/>
<dbReference type="EMBL" id="BMKK01000005">
    <property type="protein sequence ID" value="GGD60728.1"/>
    <property type="molecule type" value="Genomic_DNA"/>
</dbReference>
<reference evidence="1" key="2">
    <citation type="submission" date="2020-09" db="EMBL/GenBank/DDBJ databases">
        <authorList>
            <person name="Sun Q."/>
            <person name="Zhou Y."/>
        </authorList>
    </citation>
    <scope>NUCLEOTIDE SEQUENCE</scope>
    <source>
        <strain evidence="1">CGMCC 1.15958</strain>
    </source>
</reference>
<gene>
    <name evidence="1" type="ORF">GCM10011514_25860</name>
</gene>
<proteinExistence type="predicted"/>
<protein>
    <submittedName>
        <fullName evidence="1">Uncharacterized protein</fullName>
    </submittedName>
</protein>
<dbReference type="Proteomes" id="UP000609064">
    <property type="component" value="Unassembled WGS sequence"/>
</dbReference>
<sequence>MKLIINVSFNYNSKNLEIKRNSMNFTFYKNILSANQLTHELITQLKYGSLDNFIDQLPLNYKKVIQNNKIFFWSAEDHYYTLEPQPKWTEITEIDYSNKVSIEDVKQQFYDRFIKDSINILKDEFHTWRLKLIDFKDTKSEIDSVSEKLSYFESVAKDLDYLKPYYEDIEGSFMFLKQEIDKIKRHFLIESEIINTQTNYPFKLKDGAKVDIIRLLYALHDLKLIYNQDDSFPTQKEFMDYFGKLFNNNFDRYSAHINFNVPKETYLKIFEKLLKTATEQYNDKNK</sequence>
<evidence type="ECO:0000313" key="1">
    <source>
        <dbReference type="EMBL" id="GGD60728.1"/>
    </source>
</evidence>
<evidence type="ECO:0000313" key="2">
    <source>
        <dbReference type="Proteomes" id="UP000609064"/>
    </source>
</evidence>
<reference evidence="1" key="1">
    <citation type="journal article" date="2014" name="Int. J. Syst. Evol. Microbiol.">
        <title>Complete genome sequence of Corynebacterium casei LMG S-19264T (=DSM 44701T), isolated from a smear-ripened cheese.</title>
        <authorList>
            <consortium name="US DOE Joint Genome Institute (JGI-PGF)"/>
            <person name="Walter F."/>
            <person name="Albersmeier A."/>
            <person name="Kalinowski J."/>
            <person name="Ruckert C."/>
        </authorList>
    </citation>
    <scope>NUCLEOTIDE SEQUENCE</scope>
    <source>
        <strain evidence="1">CGMCC 1.15958</strain>
    </source>
</reference>